<dbReference type="SUPFAM" id="SSF53474">
    <property type="entry name" value="alpha/beta-Hydrolases"/>
    <property type="match status" value="2"/>
</dbReference>
<comment type="subcellular location">
    <subcellularLocation>
        <location evidence="1">Secreted</location>
    </subcellularLocation>
</comment>
<feature type="domain" description="Lipase" evidence="5">
    <location>
        <begin position="773"/>
        <end position="946"/>
    </location>
</feature>
<feature type="domain" description="Lipase" evidence="5">
    <location>
        <begin position="25"/>
        <end position="82"/>
    </location>
</feature>
<dbReference type="Pfam" id="PF00151">
    <property type="entry name" value="Lipase"/>
    <property type="match status" value="2"/>
</dbReference>
<sequence>MKYTYSGQETNTGVSCADGLCCSRQDMRRELLKYADWNVVVVDWAGGSLPLYTQATANTRLVGLEIAYFVNYLQVTVGMPSATLTHVELPLNALDINVSTIRLVHFYCAFYSQISPHLRACHSYRGKSLLLNITTGHVPTGYVGAPKMIRNEQRKNFQPLRSEARNSPHPSESLQAWKISMKGRVSLTLGSRCAFQRAKNEEAVGVRCADHSATSCARLEVVASGSPFISNHQAPSATSQILPLLANTIIQRFLKMSPHFYHPPSGKPPATVLVTGHSRAWSCFLPLHTWQEGKQLPSNVSPPALPNSWLTEITLAGKLLTHANMLHSADAHFMGDFAPSTSDLSSGATRQPQEEVFLFIVASKREIRNEQRSSAMINQPLHWKASLPPAPNESLIQGFFNLQHGSNSCLLLVKAAPPSAHQLAKARPHQLTVKLQPSLHTITRPPVPTNLTLVNFPRLLRDWHLSLQGHAAASGFTVYPQLLLDARLITLTAHHTAGPWERVSNLTHPGLLCPQKERPAVDRHTATDISIVNSKPVELLPSEPANTPLCYKAIVPPTQESPLDRWLCWCTPDEDNHPEQSEAMLPTNNPDHQVPPVQEAPAHSSIIKLASGKLIQVRHPPTAEFLHNKVGICQLYSHTSTDEAAADSPHNISQIIHPHHHPRIITALPVIHLGLLASLVMRRVKLPGREFISLHLTLGFDSPLIHRNREGGQMNLTSVETHFSFLNIAEWDNKIFTPGITKEFFGRTSIAHMHCQECDNKKTLTFELSCRNKRVACVQSNMGLDPADVHMIGHSLGAHTAAYAGERIDGLGRITGLDPAEPYFQGMPNIVRLDSSDANLVDVIHTDGKSIFLLGYGMSQPCGHLDFYPNNGKEQPGCDLTETPLPLTLIKEGIEEASRVLVACNHIRAIKLFIDSINTKCPYVAHRCDSFQHFMQVCCLHCRLRRSTKQSAGDRVFTSHAGLTVEGCHLPVPAAAPYSYDYMSVCCWASESFVLLFSRVPPEHSPVLGPPVNHKSSAAPVAAPCDDYGLRQYMLRLQQQFNMNASCYYSKRTKLLFISSRHPVLSTLQLGTVRTVLYREPETFKSELELTDDPLLEPSSHLLVGKNRGATITRNTSIQGETANLGCIPYQSTQVLEGGICLGVAAWPWLDIVSSRSSDGLHGSTSLICPLSSDPHTMPYMIRNGRRLREQKIAHLAAKQQSTLTPPTKKSQNAPVVFCIPFPQHIHTSLDYRPVLRGVVYRIEARHGITNARFWSSVSVAWNQRYCVSQYSTTHQNPENCNTSSTPDFINQPKILNLSQVCDVPIKRGGAVVKLRALIKEDSAKISSPAMLISIFQELTESLHANAGMSLFKGTQNNTEKKKKVFSAEGGVSCCVQGRCFSCRENSTSCALMGLHADQAAAVTTQLPLGSKYYFSTGKGYPFCREYDSPTRILSYY</sequence>
<proteinExistence type="inferred from homology"/>
<dbReference type="InterPro" id="IPR013818">
    <property type="entry name" value="Lipase"/>
</dbReference>
<gene>
    <name evidence="6" type="ORF">PR048_008769</name>
</gene>
<evidence type="ECO:0000256" key="2">
    <source>
        <dbReference type="ARBA" id="ARBA00010701"/>
    </source>
</evidence>
<keyword evidence="3" id="KW-0964">Secreted</keyword>
<comment type="similarity">
    <text evidence="2 4">Belongs to the AB hydrolase superfamily. Lipase family.</text>
</comment>
<evidence type="ECO:0000313" key="7">
    <source>
        <dbReference type="Proteomes" id="UP001159363"/>
    </source>
</evidence>
<dbReference type="Proteomes" id="UP001159363">
    <property type="component" value="Chromosome 3"/>
</dbReference>
<comment type="caution">
    <text evidence="6">The sequence shown here is derived from an EMBL/GenBank/DDBJ whole genome shotgun (WGS) entry which is preliminary data.</text>
</comment>
<evidence type="ECO:0000256" key="1">
    <source>
        <dbReference type="ARBA" id="ARBA00004613"/>
    </source>
</evidence>
<evidence type="ECO:0000259" key="5">
    <source>
        <dbReference type="Pfam" id="PF00151"/>
    </source>
</evidence>
<name>A0ABQ9HY12_9NEOP</name>
<dbReference type="InterPro" id="IPR029058">
    <property type="entry name" value="AB_hydrolase_fold"/>
</dbReference>
<accession>A0ABQ9HY12</accession>
<organism evidence="6 7">
    <name type="scientific">Dryococelus australis</name>
    <dbReference type="NCBI Taxonomy" id="614101"/>
    <lineage>
        <taxon>Eukaryota</taxon>
        <taxon>Metazoa</taxon>
        <taxon>Ecdysozoa</taxon>
        <taxon>Arthropoda</taxon>
        <taxon>Hexapoda</taxon>
        <taxon>Insecta</taxon>
        <taxon>Pterygota</taxon>
        <taxon>Neoptera</taxon>
        <taxon>Polyneoptera</taxon>
        <taxon>Phasmatodea</taxon>
        <taxon>Verophasmatodea</taxon>
        <taxon>Anareolatae</taxon>
        <taxon>Phasmatidae</taxon>
        <taxon>Eurycanthinae</taxon>
        <taxon>Dryococelus</taxon>
    </lineage>
</organism>
<evidence type="ECO:0000256" key="3">
    <source>
        <dbReference type="ARBA" id="ARBA00022525"/>
    </source>
</evidence>
<dbReference type="PANTHER" id="PTHR11610">
    <property type="entry name" value="LIPASE"/>
    <property type="match status" value="1"/>
</dbReference>
<protein>
    <recommendedName>
        <fullName evidence="5">Lipase domain-containing protein</fullName>
    </recommendedName>
</protein>
<evidence type="ECO:0000313" key="6">
    <source>
        <dbReference type="EMBL" id="KAJ8889271.1"/>
    </source>
</evidence>
<dbReference type="Gene3D" id="3.40.50.1820">
    <property type="entry name" value="alpha/beta hydrolase"/>
    <property type="match status" value="2"/>
</dbReference>
<reference evidence="6 7" key="1">
    <citation type="submission" date="2023-02" db="EMBL/GenBank/DDBJ databases">
        <title>LHISI_Scaffold_Assembly.</title>
        <authorList>
            <person name="Stuart O.P."/>
            <person name="Cleave R."/>
            <person name="Magrath M.J.L."/>
            <person name="Mikheyev A.S."/>
        </authorList>
    </citation>
    <scope>NUCLEOTIDE SEQUENCE [LARGE SCALE GENOMIC DNA]</scope>
    <source>
        <strain evidence="6">Daus_M_001</strain>
        <tissue evidence="6">Leg muscle</tissue>
    </source>
</reference>
<keyword evidence="7" id="KW-1185">Reference proteome</keyword>
<dbReference type="PANTHER" id="PTHR11610:SF173">
    <property type="entry name" value="LIPASE DOMAIN-CONTAINING PROTEIN-RELATED"/>
    <property type="match status" value="1"/>
</dbReference>
<dbReference type="EMBL" id="JARBHB010000003">
    <property type="protein sequence ID" value="KAJ8889271.1"/>
    <property type="molecule type" value="Genomic_DNA"/>
</dbReference>
<evidence type="ECO:0000256" key="4">
    <source>
        <dbReference type="RuleBase" id="RU004262"/>
    </source>
</evidence>
<dbReference type="InterPro" id="IPR000734">
    <property type="entry name" value="TAG_lipase"/>
</dbReference>